<dbReference type="PIRSF" id="PIRSF002465">
    <property type="entry name" value="Phsphlp_syn_PlsX"/>
    <property type="match status" value="1"/>
</dbReference>
<keyword evidence="6 10" id="KW-0594">Phospholipid biosynthesis</keyword>
<evidence type="ECO:0000256" key="9">
    <source>
        <dbReference type="ARBA" id="ARBA00046608"/>
    </source>
</evidence>
<evidence type="ECO:0000313" key="11">
    <source>
        <dbReference type="EMBL" id="QGT49871.1"/>
    </source>
</evidence>
<comment type="catalytic activity">
    <reaction evidence="1 10">
        <text>a fatty acyl-[ACP] + phosphate = an acyl phosphate + holo-[ACP]</text>
        <dbReference type="Rhea" id="RHEA:42292"/>
        <dbReference type="Rhea" id="RHEA-COMP:9685"/>
        <dbReference type="Rhea" id="RHEA-COMP:14125"/>
        <dbReference type="ChEBI" id="CHEBI:43474"/>
        <dbReference type="ChEBI" id="CHEBI:59918"/>
        <dbReference type="ChEBI" id="CHEBI:64479"/>
        <dbReference type="ChEBI" id="CHEBI:138651"/>
        <dbReference type="EC" id="2.3.1.274"/>
    </reaction>
</comment>
<evidence type="ECO:0000256" key="5">
    <source>
        <dbReference type="ARBA" id="ARBA00023098"/>
    </source>
</evidence>
<dbReference type="Gene3D" id="3.40.718.10">
    <property type="entry name" value="Isopropylmalate Dehydrogenase"/>
    <property type="match status" value="1"/>
</dbReference>
<proteinExistence type="inferred from homology"/>
<keyword evidence="2 10" id="KW-0963">Cytoplasm</keyword>
<keyword evidence="11" id="KW-0012">Acyltransferase</keyword>
<comment type="subunit">
    <text evidence="9 10">Homodimer. Probably interacts with PlsY.</text>
</comment>
<reference evidence="11" key="1">
    <citation type="journal article" date="2020" name="J. ISSAAS">
        <title>Lactobacilli and other gastrointestinal microbiota of Peromyscus leucopus, reservoir host for agents of Lyme disease and other zoonoses in North America.</title>
        <authorList>
            <person name="Milovic A."/>
            <person name="Bassam K."/>
            <person name="Shao H."/>
            <person name="Chatzistamou I."/>
            <person name="Tufts D.M."/>
            <person name="Diuk-Wasser M."/>
            <person name="Barbour A.G."/>
        </authorList>
    </citation>
    <scope>NUCLEOTIDE SEQUENCE</scope>
    <source>
        <strain evidence="11">LL20</strain>
    </source>
</reference>
<dbReference type="AlphaFoldDB" id="A0A650EKV5"/>
<evidence type="ECO:0000256" key="10">
    <source>
        <dbReference type="HAMAP-Rule" id="MF_00019"/>
    </source>
</evidence>
<evidence type="ECO:0000256" key="2">
    <source>
        <dbReference type="ARBA" id="ARBA00022490"/>
    </source>
</evidence>
<sequence>MSRIAIDAMGGDYAPRAIVEGSLWAAQEYGVGLELVGRQDDIQAELDRIKAAGCIYSDCGTKGHKRRIKIDLDKIDYTITHASEVIGMGEAVGQSIRKKKDSSIVASVRAVAEGRCEAVVSAGSTGAAMAASLFGLGRIHGVQRPAIAVTLPTMKDPVVLIDGGANSDCTAEMLAQFAEMGVAYAEHIVGIENPKVGILSIGEEEGKGNTLVKDTYPLLKDMHEKGYINFVGNIEGKELFINKCDVVVCDGFAGNVALKVTEGTASMLLKMISTEFKSDFIGCIIGLLAKPFLRRILKRINWEVFGGMLLLGVKGISVIAHGRSSSYAMKNAVRAAVRVLNKDINSRISENINR</sequence>
<dbReference type="EMBL" id="MN577570">
    <property type="protein sequence ID" value="QGT49871.1"/>
    <property type="molecule type" value="Genomic_DNA"/>
</dbReference>
<keyword evidence="4 10" id="KW-0808">Transferase</keyword>
<evidence type="ECO:0000256" key="8">
    <source>
        <dbReference type="ARBA" id="ARBA00024069"/>
    </source>
</evidence>
<evidence type="ECO:0000256" key="6">
    <source>
        <dbReference type="ARBA" id="ARBA00023209"/>
    </source>
</evidence>
<keyword evidence="7 10" id="KW-1208">Phospholipid metabolism</keyword>
<dbReference type="PANTHER" id="PTHR30100:SF1">
    <property type="entry name" value="PHOSPHATE ACYLTRANSFERASE"/>
    <property type="match status" value="1"/>
</dbReference>
<dbReference type="GO" id="GO:0006633">
    <property type="term" value="P:fatty acid biosynthetic process"/>
    <property type="evidence" value="ECO:0007669"/>
    <property type="project" value="UniProtKB-UniRule"/>
</dbReference>
<dbReference type="SUPFAM" id="SSF53659">
    <property type="entry name" value="Isocitrate/Isopropylmalate dehydrogenase-like"/>
    <property type="match status" value="1"/>
</dbReference>
<organism evidence="11">
    <name type="scientific">uncultured Candidatus Melainabacteria bacterium</name>
    <dbReference type="NCBI Taxonomy" id="2682970"/>
    <lineage>
        <taxon>Bacteria</taxon>
        <taxon>Bacillati</taxon>
        <taxon>Candidatus Melainabacteria</taxon>
        <taxon>environmental samples</taxon>
    </lineage>
</organism>
<evidence type="ECO:0000256" key="3">
    <source>
        <dbReference type="ARBA" id="ARBA00022516"/>
    </source>
</evidence>
<evidence type="ECO:0000256" key="4">
    <source>
        <dbReference type="ARBA" id="ARBA00022679"/>
    </source>
</evidence>
<name>A0A650EKV5_9BACT</name>
<comment type="pathway">
    <text evidence="10">Lipid metabolism; phospholipid metabolism.</text>
</comment>
<dbReference type="PANTHER" id="PTHR30100">
    <property type="entry name" value="FATTY ACID/PHOSPHOLIPID SYNTHESIS PROTEIN PLSX"/>
    <property type="match status" value="1"/>
</dbReference>
<keyword evidence="3 10" id="KW-0444">Lipid biosynthesis</keyword>
<protein>
    <recommendedName>
        <fullName evidence="8 10">Phosphate acyltransferase</fullName>
        <ecNumber evidence="8 10">2.3.1.274</ecNumber>
    </recommendedName>
    <alternativeName>
        <fullName evidence="10">Acyl-ACP phosphotransacylase</fullName>
    </alternativeName>
    <alternativeName>
        <fullName evidence="10">Acyl-[acyl-carrier-protein]--phosphate acyltransferase</fullName>
    </alternativeName>
    <alternativeName>
        <fullName evidence="10">Phosphate-acyl-ACP acyltransferase</fullName>
    </alternativeName>
</protein>
<evidence type="ECO:0000256" key="1">
    <source>
        <dbReference type="ARBA" id="ARBA00001232"/>
    </source>
</evidence>
<dbReference type="GO" id="GO:0008654">
    <property type="term" value="P:phospholipid biosynthetic process"/>
    <property type="evidence" value="ECO:0007669"/>
    <property type="project" value="UniProtKB-KW"/>
</dbReference>
<evidence type="ECO:0000256" key="7">
    <source>
        <dbReference type="ARBA" id="ARBA00023264"/>
    </source>
</evidence>
<dbReference type="InterPro" id="IPR012281">
    <property type="entry name" value="Phospholipid_synth_PlsX-like"/>
</dbReference>
<dbReference type="HAMAP" id="MF_00019">
    <property type="entry name" value="PlsX"/>
    <property type="match status" value="1"/>
</dbReference>
<comment type="function">
    <text evidence="10">Catalyzes the reversible formation of acyl-phosphate (acyl-PO(4)) from acyl-[acyl-carrier-protein] (acyl-ACP). This enzyme utilizes acyl-ACP as fatty acyl donor, but not acyl-CoA.</text>
</comment>
<dbReference type="UniPathway" id="UPA00085"/>
<dbReference type="InterPro" id="IPR003664">
    <property type="entry name" value="FA_synthesis"/>
</dbReference>
<dbReference type="Pfam" id="PF02504">
    <property type="entry name" value="FA_synthesis"/>
    <property type="match status" value="2"/>
</dbReference>
<gene>
    <name evidence="10 11" type="primary">plsX</name>
    <name evidence="11" type="ORF">Melaina855_2580</name>
</gene>
<dbReference type="EC" id="2.3.1.274" evidence="8 10"/>
<accession>A0A650EKV5</accession>
<comment type="similarity">
    <text evidence="10">Belongs to the PlsX family.</text>
</comment>
<comment type="subcellular location">
    <subcellularLocation>
        <location evidence="10">Cytoplasm</location>
    </subcellularLocation>
    <text evidence="10">Associated with the membrane possibly through PlsY.</text>
</comment>
<dbReference type="NCBIfam" id="TIGR00182">
    <property type="entry name" value="plsX"/>
    <property type="match status" value="1"/>
</dbReference>
<dbReference type="GO" id="GO:0043811">
    <property type="term" value="F:phosphate:acyl-[acyl carrier protein] acyltransferase activity"/>
    <property type="evidence" value="ECO:0007669"/>
    <property type="project" value="UniProtKB-UniRule"/>
</dbReference>
<keyword evidence="5 10" id="KW-0443">Lipid metabolism</keyword>
<dbReference type="GO" id="GO:0005737">
    <property type="term" value="C:cytoplasm"/>
    <property type="evidence" value="ECO:0007669"/>
    <property type="project" value="UniProtKB-SubCell"/>
</dbReference>